<keyword evidence="6" id="KW-1185">Reference proteome</keyword>
<accession>M5FZH1</accession>
<proteinExistence type="inferred from homology"/>
<dbReference type="PANTHER" id="PTHR11129">
    <property type="entry name" value="PROTEIN FARNESYLTRANSFERASE ALPHA SUBUNIT/RAB GERANYLGERANYL TRANSFERASE ALPHA SUBUNIT"/>
    <property type="match status" value="1"/>
</dbReference>
<dbReference type="HOGENOM" id="CLU_066043_0_0_1"/>
<keyword evidence="3 5" id="KW-0808">Transferase</keyword>
<sequence>MASPPMWRKLGAYMLNNTNANEVIDIELLPADGSEFLSQYPENPNSPFFLVEGHLGIPQKQLYGAYLSALHFFPSFRQSIVDALDSTDVALATSVILLANPDHNSAWNIRKKFLLSGALQMNKELEVVRLIGTIPKNSRASLLWHHWRWVMEHLFPVAASKTLSRSSDLEWAVELPPDICERDLEIVHRAVATYPRNYHAWAHRALVQRHILAHCKNDPDGAWNSILREEYGRMTTWLESHVSDYSAAQYLVQMQWSMQKLELPLPNIARDPNSLPGSGAVEYFMALLRRFPERETLWLAVKGHLVQPEQHILTAAQTASLKGMLLGEVKSAGSGDERLRAGANALRFLFWYLHQEDNVKFTEESIRAVLSSHSDSAITRQTLALLPLLGKTE</sequence>
<comment type="similarity">
    <text evidence="1">Belongs to the protein prenyltransferase subunit alpha family.</text>
</comment>
<dbReference type="Pfam" id="PF01239">
    <property type="entry name" value="PPTA"/>
    <property type="match status" value="1"/>
</dbReference>
<dbReference type="RefSeq" id="XP_040625864.1">
    <property type="nucleotide sequence ID" value="XM_040769035.1"/>
</dbReference>
<dbReference type="Proteomes" id="UP000030653">
    <property type="component" value="Unassembled WGS sequence"/>
</dbReference>
<dbReference type="OrthoDB" id="1924260at2759"/>
<dbReference type="OMA" id="PPDICER"/>
<gene>
    <name evidence="5" type="ORF">DACRYDRAFT_110298</name>
</gene>
<keyword evidence="4" id="KW-0677">Repeat</keyword>
<dbReference type="GeneID" id="63684097"/>
<dbReference type="AlphaFoldDB" id="M5FZH1"/>
<evidence type="ECO:0000256" key="1">
    <source>
        <dbReference type="ARBA" id="ARBA00006734"/>
    </source>
</evidence>
<keyword evidence="2" id="KW-0637">Prenyltransferase</keyword>
<evidence type="ECO:0000256" key="2">
    <source>
        <dbReference type="ARBA" id="ARBA00022602"/>
    </source>
</evidence>
<dbReference type="InterPro" id="IPR002088">
    <property type="entry name" value="Prenyl_trans_a"/>
</dbReference>
<dbReference type="SUPFAM" id="SSF48439">
    <property type="entry name" value="Protein prenylyltransferase"/>
    <property type="match status" value="1"/>
</dbReference>
<dbReference type="PANTHER" id="PTHR11129:SF3">
    <property type="entry name" value="PROTEIN PRENYLTRANSFERASE ALPHA SUBUNIT REPEAT-CONTAINING PROTEIN 1"/>
    <property type="match status" value="1"/>
</dbReference>
<evidence type="ECO:0000256" key="3">
    <source>
        <dbReference type="ARBA" id="ARBA00022679"/>
    </source>
</evidence>
<reference evidence="5 6" key="1">
    <citation type="journal article" date="2012" name="Science">
        <title>The Paleozoic origin of enzymatic lignin decomposition reconstructed from 31 fungal genomes.</title>
        <authorList>
            <person name="Floudas D."/>
            <person name="Binder M."/>
            <person name="Riley R."/>
            <person name="Barry K."/>
            <person name="Blanchette R.A."/>
            <person name="Henrissat B."/>
            <person name="Martinez A.T."/>
            <person name="Otillar R."/>
            <person name="Spatafora J.W."/>
            <person name="Yadav J.S."/>
            <person name="Aerts A."/>
            <person name="Benoit I."/>
            <person name="Boyd A."/>
            <person name="Carlson A."/>
            <person name="Copeland A."/>
            <person name="Coutinho P.M."/>
            <person name="de Vries R.P."/>
            <person name="Ferreira P."/>
            <person name="Findley K."/>
            <person name="Foster B."/>
            <person name="Gaskell J."/>
            <person name="Glotzer D."/>
            <person name="Gorecki P."/>
            <person name="Heitman J."/>
            <person name="Hesse C."/>
            <person name="Hori C."/>
            <person name="Igarashi K."/>
            <person name="Jurgens J.A."/>
            <person name="Kallen N."/>
            <person name="Kersten P."/>
            <person name="Kohler A."/>
            <person name="Kuees U."/>
            <person name="Kumar T.K.A."/>
            <person name="Kuo A."/>
            <person name="LaButti K."/>
            <person name="Larrondo L.F."/>
            <person name="Lindquist E."/>
            <person name="Ling A."/>
            <person name="Lombard V."/>
            <person name="Lucas S."/>
            <person name="Lundell T."/>
            <person name="Martin R."/>
            <person name="McLaughlin D.J."/>
            <person name="Morgenstern I."/>
            <person name="Morin E."/>
            <person name="Murat C."/>
            <person name="Nagy L.G."/>
            <person name="Nolan M."/>
            <person name="Ohm R.A."/>
            <person name="Patyshakuliyeva A."/>
            <person name="Rokas A."/>
            <person name="Ruiz-Duenas F.J."/>
            <person name="Sabat G."/>
            <person name="Salamov A."/>
            <person name="Samejima M."/>
            <person name="Schmutz J."/>
            <person name="Slot J.C."/>
            <person name="St John F."/>
            <person name="Stenlid J."/>
            <person name="Sun H."/>
            <person name="Sun S."/>
            <person name="Syed K."/>
            <person name="Tsang A."/>
            <person name="Wiebenga A."/>
            <person name="Young D."/>
            <person name="Pisabarro A."/>
            <person name="Eastwood D.C."/>
            <person name="Martin F."/>
            <person name="Cullen D."/>
            <person name="Grigoriev I.V."/>
            <person name="Hibbett D.S."/>
        </authorList>
    </citation>
    <scope>NUCLEOTIDE SEQUENCE [LARGE SCALE GENOMIC DNA]</scope>
    <source>
        <strain evidence="5 6">DJM-731 SS1</strain>
    </source>
</reference>
<evidence type="ECO:0000313" key="6">
    <source>
        <dbReference type="Proteomes" id="UP000030653"/>
    </source>
</evidence>
<evidence type="ECO:0000256" key="4">
    <source>
        <dbReference type="ARBA" id="ARBA00022737"/>
    </source>
</evidence>
<dbReference type="EMBL" id="JH795871">
    <property type="protein sequence ID" value="EJT98966.1"/>
    <property type="molecule type" value="Genomic_DNA"/>
</dbReference>
<dbReference type="GO" id="GO:0005737">
    <property type="term" value="C:cytoplasm"/>
    <property type="evidence" value="ECO:0007669"/>
    <property type="project" value="TreeGrafter"/>
</dbReference>
<dbReference type="Gene3D" id="1.25.40.120">
    <property type="entry name" value="Protein prenylyltransferase"/>
    <property type="match status" value="1"/>
</dbReference>
<dbReference type="GO" id="GO:0008318">
    <property type="term" value="F:protein prenyltransferase activity"/>
    <property type="evidence" value="ECO:0007669"/>
    <property type="project" value="InterPro"/>
</dbReference>
<protein>
    <submittedName>
        <fullName evidence="5">Protein prenylyltransferase</fullName>
    </submittedName>
</protein>
<evidence type="ECO:0000313" key="5">
    <source>
        <dbReference type="EMBL" id="EJT98966.1"/>
    </source>
</evidence>
<organism evidence="5 6">
    <name type="scientific">Dacryopinax primogenitus (strain DJM 731)</name>
    <name type="common">Brown rot fungus</name>
    <dbReference type="NCBI Taxonomy" id="1858805"/>
    <lineage>
        <taxon>Eukaryota</taxon>
        <taxon>Fungi</taxon>
        <taxon>Dikarya</taxon>
        <taxon>Basidiomycota</taxon>
        <taxon>Agaricomycotina</taxon>
        <taxon>Dacrymycetes</taxon>
        <taxon>Dacrymycetales</taxon>
        <taxon>Dacrymycetaceae</taxon>
        <taxon>Dacryopinax</taxon>
    </lineage>
</organism>
<name>M5FZH1_DACPD</name>